<dbReference type="STRING" id="52247.A0A4T0WW71"/>
<evidence type="ECO:0000259" key="2">
    <source>
        <dbReference type="Pfam" id="PF09350"/>
    </source>
</evidence>
<dbReference type="Pfam" id="PF09350">
    <property type="entry name" value="DJC28_CD"/>
    <property type="match status" value="1"/>
</dbReference>
<feature type="compositionally biased region" description="Basic and acidic residues" evidence="1">
    <location>
        <begin position="381"/>
        <end position="396"/>
    </location>
</feature>
<sequence length="639" mass="73974">MQRASQVINSVRWLSGKSNTKQVLHSDAEDGGGYMKRRLQQLAEDAMPTSADPQAGHIEDALPYNKIELHTKLDKIAGDVSNFEFEHQHALGVTTLPSSASKHAREIAMAKPWTGTESVHDASLRMLNDSIKSLESKRLKTRIHDAKEGALDYKLAKLSEKKTVEDDGWSEMYRERLLGPSMLLNDSFASVDNSIKSLADQKIMEAQRRGEFANIKRGEPLGKGYHDLENRFIDRTEYHLNSILKRQDALPPWIERQGGCDFEIKRFREELDSEWIKWAVNHVIEENRGFNNDEIVAKMKEYVENESSDVGGSKLRSSKWIETRKPFFESKIRSLNDTIRGYNLQAPLASQKLYLILDKELEKCYTRRAPHLVEALQRHLHGSEDKGKKSPMEDGNHQNWTLGNEKQLERLHQQQIQEKYGYRLKNRSEKRHRSMITNSMSSFTIDKINETLNRKQWRNTCPDFREEVSCIGRAIDASSDIVSDQMHSVQSFDRMYKVKEKNQNTEEHRDIIIERFSRIPNHIEEKVDEKQERQEIITPGYMNQLASANSLILLHNVAKLVTEEPIVTRENDYITDQVEEGKNENSSGRSGEEFIKVVDFCEEEAERNKKQLYPLLPSTQHHKRSRKKSGRKSKTSRLM</sequence>
<feature type="region of interest" description="Disordered" evidence="1">
    <location>
        <begin position="609"/>
        <end position="639"/>
    </location>
</feature>
<dbReference type="InterPro" id="IPR018961">
    <property type="entry name" value="DnaJ_homolog_subfam-C_membr-28"/>
</dbReference>
<reference evidence="3 4" key="1">
    <citation type="journal article" date="2019" name="Front. Genet.">
        <title>Whole-Genome Sequencing of the Opportunistic Yeast Pathogen Candida inconspicua Uncovers Its Hybrid Origin.</title>
        <authorList>
            <person name="Mixao V."/>
            <person name="Hansen A.P."/>
            <person name="Saus E."/>
            <person name="Boekhout T."/>
            <person name="Lass-Florl C."/>
            <person name="Gabaldon T."/>
        </authorList>
    </citation>
    <scope>NUCLEOTIDE SEQUENCE [LARGE SCALE GENOMIC DNA]</scope>
    <source>
        <strain evidence="3 4">CBS 180</strain>
    </source>
</reference>
<keyword evidence="4" id="KW-1185">Reference proteome</keyword>
<proteinExistence type="predicted"/>
<dbReference type="Proteomes" id="UP000307173">
    <property type="component" value="Unassembled WGS sequence"/>
</dbReference>
<gene>
    <name evidence="3" type="ORF">CANINC_004957</name>
</gene>
<name>A0A4T0WW71_9ASCO</name>
<accession>A0A4T0WW71</accession>
<feature type="domain" description="DnaJ homologue subfamily C member 28 conserved" evidence="2">
    <location>
        <begin position="198"/>
        <end position="267"/>
    </location>
</feature>
<evidence type="ECO:0000256" key="1">
    <source>
        <dbReference type="SAM" id="MobiDB-lite"/>
    </source>
</evidence>
<dbReference type="AlphaFoldDB" id="A0A4T0WW71"/>
<comment type="caution">
    <text evidence="3">The sequence shown here is derived from an EMBL/GenBank/DDBJ whole genome shotgun (WGS) entry which is preliminary data.</text>
</comment>
<dbReference type="PANTHER" id="PTHR39394">
    <property type="entry name" value="YALI0E31793P"/>
    <property type="match status" value="1"/>
</dbReference>
<evidence type="ECO:0000313" key="3">
    <source>
        <dbReference type="EMBL" id="TID13271.1"/>
    </source>
</evidence>
<dbReference type="OrthoDB" id="1922282at2759"/>
<feature type="compositionally biased region" description="Basic residues" evidence="1">
    <location>
        <begin position="620"/>
        <end position="639"/>
    </location>
</feature>
<protein>
    <recommendedName>
        <fullName evidence="2">DnaJ homologue subfamily C member 28 conserved domain-containing protein</fullName>
    </recommendedName>
</protein>
<evidence type="ECO:0000313" key="4">
    <source>
        <dbReference type="Proteomes" id="UP000307173"/>
    </source>
</evidence>
<dbReference type="PANTHER" id="PTHR39394:SF1">
    <property type="entry name" value="DNAJ HOMOLOGUE SUBFAMILY C MEMBER 28 CONSERVED DOMAIN-CONTAINING PROTEIN"/>
    <property type="match status" value="1"/>
</dbReference>
<organism evidence="3 4">
    <name type="scientific">Pichia inconspicua</name>
    <dbReference type="NCBI Taxonomy" id="52247"/>
    <lineage>
        <taxon>Eukaryota</taxon>
        <taxon>Fungi</taxon>
        <taxon>Dikarya</taxon>
        <taxon>Ascomycota</taxon>
        <taxon>Saccharomycotina</taxon>
        <taxon>Pichiomycetes</taxon>
        <taxon>Pichiales</taxon>
        <taxon>Pichiaceae</taxon>
        <taxon>Pichia</taxon>
    </lineage>
</organism>
<feature type="region of interest" description="Disordered" evidence="1">
    <location>
        <begin position="380"/>
        <end position="400"/>
    </location>
</feature>
<dbReference type="EMBL" id="SELW01000680">
    <property type="protein sequence ID" value="TID13271.1"/>
    <property type="molecule type" value="Genomic_DNA"/>
</dbReference>